<evidence type="ECO:0000256" key="5">
    <source>
        <dbReference type="ARBA" id="ARBA00022692"/>
    </source>
</evidence>
<gene>
    <name evidence="10" type="primary">yhdY</name>
    <name evidence="10" type="ORF">OCA8868_02037</name>
</gene>
<feature type="transmembrane region" description="Helical" evidence="8">
    <location>
        <begin position="189"/>
        <end position="207"/>
    </location>
</feature>
<accession>A0A238K9K6</accession>
<evidence type="ECO:0000256" key="7">
    <source>
        <dbReference type="ARBA" id="ARBA00023136"/>
    </source>
</evidence>
<keyword evidence="7 8" id="KW-0472">Membrane</keyword>
<organism evidence="10 11">
    <name type="scientific">Octadecabacter ascidiaceicola</name>
    <dbReference type="NCBI Taxonomy" id="1655543"/>
    <lineage>
        <taxon>Bacteria</taxon>
        <taxon>Pseudomonadati</taxon>
        <taxon>Pseudomonadota</taxon>
        <taxon>Alphaproteobacteria</taxon>
        <taxon>Rhodobacterales</taxon>
        <taxon>Roseobacteraceae</taxon>
        <taxon>Octadecabacter</taxon>
    </lineage>
</organism>
<feature type="transmembrane region" description="Helical" evidence="8">
    <location>
        <begin position="769"/>
        <end position="792"/>
    </location>
</feature>
<dbReference type="GO" id="GO:0006865">
    <property type="term" value="P:amino acid transport"/>
    <property type="evidence" value="ECO:0007669"/>
    <property type="project" value="TreeGrafter"/>
</dbReference>
<evidence type="ECO:0000256" key="6">
    <source>
        <dbReference type="ARBA" id="ARBA00022989"/>
    </source>
</evidence>
<evidence type="ECO:0000256" key="2">
    <source>
        <dbReference type="ARBA" id="ARBA00010072"/>
    </source>
</evidence>
<feature type="transmembrane region" description="Helical" evidence="8">
    <location>
        <begin position="670"/>
        <end position="687"/>
    </location>
</feature>
<feature type="transmembrane region" description="Helical" evidence="8">
    <location>
        <begin position="634"/>
        <end position="658"/>
    </location>
</feature>
<keyword evidence="11" id="KW-1185">Reference proteome</keyword>
<dbReference type="AlphaFoldDB" id="A0A238K9K6"/>
<evidence type="ECO:0000256" key="1">
    <source>
        <dbReference type="ARBA" id="ARBA00004429"/>
    </source>
</evidence>
<dbReference type="Proteomes" id="UP000203464">
    <property type="component" value="Unassembled WGS sequence"/>
</dbReference>
<feature type="transmembrane region" description="Helical" evidence="8">
    <location>
        <begin position="142"/>
        <end position="158"/>
    </location>
</feature>
<keyword evidence="6 8" id="KW-1133">Transmembrane helix</keyword>
<sequence length="805" mass="87441">MTDTNTHGVGYVRDKMLPEKSPPIGEKGAIKWMRENLFSSKLNIFLTAISIYVIYIVLASILPWAFGGVWNAGSLTECREVLFSFYKTSHDGACWAVIEDRWLQLLFGFYPPEAYWRPILAFVLLFVALAPILFADKVPSKMMWFSLAFPFLAVWLIWGGSFWTPIFAAFGFVAGFIVLKILSKVTGPIVANLLALAAALFWWGAVMSPLSDALHKSIGAGRFDTTLAAIEARTAELPAEIAALEAAGEDKAADIAAALEEKNATVIEMAGIRVGEFAIEQQIEPKTAAFEQLDAAQESIEDLSDILTEWGRAPAATSDSEAAIAEAERAAASADTLIGNIGSLLSGALSDLEEDTADLTEVSEIMVASAAQEDASILEDVSAMVDKAELIDPLAGLIERAGSITTATTAADLAALRADVETAMAALSTNISSLETIRAKIVATNADDLEAPQAKLVSQMAGLTALRNEESSLSQEVFRVSSEATEANGFMSALASLNEREASLPQLRELTATAREQIVCKPHWLLRWLPAFLEPCPERNMINVNQLPEDATNEERGLLSIYLNARNQELSIEASVRDTYAELGRVGLAPIDSREIGGFMLALIVGVAGIVLSLPLGILLALGRQSHLFFVNKICVAFIEVIRGVPLIVWLITASLLLNYFLPPGSNFDLLLRVIIMVTLFAAAYIAEVIRGGLAALPTGQYEGADSLGLSYWQSMQLIVLPQAMKISIPGIVNTFIGLFKDTVLVVFIGLFDPIGLAGAIRADTDWNGIYWELFVFIGVLFFIFCFSMGRYSLHLEKKLQREHR</sequence>
<protein>
    <submittedName>
        <fullName evidence="10">Inner membrane amino-acid ABC transporter permease protein YhdY</fullName>
    </submittedName>
</protein>
<proteinExistence type="inferred from homology"/>
<dbReference type="GO" id="GO:0043190">
    <property type="term" value="C:ATP-binding cassette (ABC) transporter complex"/>
    <property type="evidence" value="ECO:0007669"/>
    <property type="project" value="InterPro"/>
</dbReference>
<dbReference type="OrthoDB" id="9771188at2"/>
<evidence type="ECO:0000313" key="10">
    <source>
        <dbReference type="EMBL" id="SMX39601.1"/>
    </source>
</evidence>
<keyword evidence="5 8" id="KW-0812">Transmembrane</keyword>
<feature type="domain" description="ABC transmembrane type-1" evidence="9">
    <location>
        <begin position="599"/>
        <end position="793"/>
    </location>
</feature>
<reference evidence="11" key="1">
    <citation type="submission" date="2017-05" db="EMBL/GenBank/DDBJ databases">
        <authorList>
            <person name="Rodrigo-Torres L."/>
            <person name="Arahal R. D."/>
            <person name="Lucena T."/>
        </authorList>
    </citation>
    <scope>NUCLEOTIDE SEQUENCE [LARGE SCALE GENOMIC DNA]</scope>
    <source>
        <strain evidence="11">CECT 8868</strain>
    </source>
</reference>
<dbReference type="InterPro" id="IPR010065">
    <property type="entry name" value="AA_ABC_transptr_permease_3TM"/>
</dbReference>
<dbReference type="PANTHER" id="PTHR30614">
    <property type="entry name" value="MEMBRANE COMPONENT OF AMINO ACID ABC TRANSPORTER"/>
    <property type="match status" value="1"/>
</dbReference>
<dbReference type="Pfam" id="PF00528">
    <property type="entry name" value="BPD_transp_1"/>
    <property type="match status" value="1"/>
</dbReference>
<dbReference type="NCBIfam" id="TIGR01726">
    <property type="entry name" value="HEQRo_perm_3TM"/>
    <property type="match status" value="1"/>
</dbReference>
<dbReference type="PROSITE" id="PS50928">
    <property type="entry name" value="ABC_TM1"/>
    <property type="match status" value="1"/>
</dbReference>
<feature type="transmembrane region" description="Helical" evidence="8">
    <location>
        <begin position="164"/>
        <end position="182"/>
    </location>
</feature>
<evidence type="ECO:0000256" key="3">
    <source>
        <dbReference type="ARBA" id="ARBA00022448"/>
    </source>
</evidence>
<dbReference type="InterPro" id="IPR000515">
    <property type="entry name" value="MetI-like"/>
</dbReference>
<dbReference type="GO" id="GO:0022857">
    <property type="term" value="F:transmembrane transporter activity"/>
    <property type="evidence" value="ECO:0007669"/>
    <property type="project" value="InterPro"/>
</dbReference>
<evidence type="ECO:0000256" key="8">
    <source>
        <dbReference type="RuleBase" id="RU363032"/>
    </source>
</evidence>
<feature type="transmembrane region" description="Helical" evidence="8">
    <location>
        <begin position="42"/>
        <end position="66"/>
    </location>
</feature>
<evidence type="ECO:0000259" key="9">
    <source>
        <dbReference type="PROSITE" id="PS50928"/>
    </source>
</evidence>
<dbReference type="SUPFAM" id="SSF161098">
    <property type="entry name" value="MetI-like"/>
    <property type="match status" value="1"/>
</dbReference>
<evidence type="ECO:0000313" key="11">
    <source>
        <dbReference type="Proteomes" id="UP000203464"/>
    </source>
</evidence>
<dbReference type="EMBL" id="FXYD01000003">
    <property type="protein sequence ID" value="SMX39601.1"/>
    <property type="molecule type" value="Genomic_DNA"/>
</dbReference>
<evidence type="ECO:0000256" key="4">
    <source>
        <dbReference type="ARBA" id="ARBA00022475"/>
    </source>
</evidence>
<name>A0A238K9K6_9RHOB</name>
<comment type="subcellular location">
    <subcellularLocation>
        <location evidence="1">Cell inner membrane</location>
        <topology evidence="1">Multi-pass membrane protein</topology>
    </subcellularLocation>
    <subcellularLocation>
        <location evidence="8">Cell membrane</location>
        <topology evidence="8">Multi-pass membrane protein</topology>
    </subcellularLocation>
</comment>
<dbReference type="InterPro" id="IPR043429">
    <property type="entry name" value="ArtM/GltK/GlnP/TcyL/YhdX-like"/>
</dbReference>
<feature type="transmembrane region" description="Helical" evidence="8">
    <location>
        <begin position="115"/>
        <end position="135"/>
    </location>
</feature>
<feature type="transmembrane region" description="Helical" evidence="8">
    <location>
        <begin position="599"/>
        <end position="622"/>
    </location>
</feature>
<keyword evidence="4" id="KW-1003">Cell membrane</keyword>
<dbReference type="PANTHER" id="PTHR30614:SF41">
    <property type="entry name" value="INNER MEMBRANE AMINO-ACID ABC TRANSPORTER PERMEASE PROTEIN YHDY"/>
    <property type="match status" value="1"/>
</dbReference>
<comment type="similarity">
    <text evidence="2">Belongs to the binding-protein-dependent transport system permease family. HisMQ subfamily.</text>
</comment>
<dbReference type="Gene3D" id="1.10.3720.10">
    <property type="entry name" value="MetI-like"/>
    <property type="match status" value="1"/>
</dbReference>
<dbReference type="CDD" id="cd06261">
    <property type="entry name" value="TM_PBP2"/>
    <property type="match status" value="1"/>
</dbReference>
<dbReference type="InterPro" id="IPR035906">
    <property type="entry name" value="MetI-like_sf"/>
</dbReference>
<keyword evidence="3 8" id="KW-0813">Transport</keyword>